<dbReference type="NCBIfam" id="TIGR00229">
    <property type="entry name" value="sensory_box"/>
    <property type="match status" value="1"/>
</dbReference>
<keyword evidence="2" id="KW-0677">Repeat</keyword>
<dbReference type="InterPro" id="IPR000014">
    <property type="entry name" value="PAS"/>
</dbReference>
<dbReference type="GO" id="GO:0000981">
    <property type="term" value="F:DNA-binding transcription factor activity, RNA polymerase II-specific"/>
    <property type="evidence" value="ECO:0007669"/>
    <property type="project" value="TreeGrafter"/>
</dbReference>
<dbReference type="Pfam" id="PF00989">
    <property type="entry name" value="PAS"/>
    <property type="match status" value="1"/>
</dbReference>
<evidence type="ECO:0000259" key="12">
    <source>
        <dbReference type="PROSITE" id="PS50888"/>
    </source>
</evidence>
<dbReference type="GO" id="GO:0005634">
    <property type="term" value="C:nucleus"/>
    <property type="evidence" value="ECO:0007669"/>
    <property type="project" value="UniProtKB-SubCell"/>
</dbReference>
<keyword evidence="5" id="KW-0238">DNA-binding</keyword>
<dbReference type="EMBL" id="JAIWYP010000003">
    <property type="protein sequence ID" value="KAH3851235.1"/>
    <property type="molecule type" value="Genomic_DNA"/>
</dbReference>
<evidence type="ECO:0000256" key="10">
    <source>
        <dbReference type="SAM" id="MobiDB-lite"/>
    </source>
</evidence>
<dbReference type="PANTHER" id="PTHR23043">
    <property type="entry name" value="HYPOXIA-INDUCIBLE FACTOR 1 ALPHA"/>
    <property type="match status" value="1"/>
</dbReference>
<evidence type="ECO:0000256" key="9">
    <source>
        <dbReference type="ARBA" id="ARBA00023278"/>
    </source>
</evidence>
<dbReference type="GO" id="GO:0071456">
    <property type="term" value="P:cellular response to hypoxia"/>
    <property type="evidence" value="ECO:0007669"/>
    <property type="project" value="TreeGrafter"/>
</dbReference>
<keyword evidence="4" id="KW-0805">Transcription regulation</keyword>
<keyword evidence="7" id="KW-0804">Transcription</keyword>
<protein>
    <submittedName>
        <fullName evidence="13">Uncharacterized protein</fullName>
    </submittedName>
</protein>
<dbReference type="AlphaFoldDB" id="A0A9D4R2U0"/>
<evidence type="ECO:0000313" key="14">
    <source>
        <dbReference type="Proteomes" id="UP000828390"/>
    </source>
</evidence>
<dbReference type="PROSITE" id="PS50112">
    <property type="entry name" value="PAS"/>
    <property type="match status" value="2"/>
</dbReference>
<evidence type="ECO:0000256" key="8">
    <source>
        <dbReference type="ARBA" id="ARBA00023242"/>
    </source>
</evidence>
<feature type="domain" description="PAS" evidence="11">
    <location>
        <begin position="81"/>
        <end position="145"/>
    </location>
</feature>
<dbReference type="Proteomes" id="UP000828390">
    <property type="component" value="Unassembled WGS sequence"/>
</dbReference>
<feature type="region of interest" description="Disordered" evidence="10">
    <location>
        <begin position="1"/>
        <end position="20"/>
    </location>
</feature>
<dbReference type="InterPro" id="IPR001610">
    <property type="entry name" value="PAC"/>
</dbReference>
<dbReference type="PROSITE" id="PS50888">
    <property type="entry name" value="BHLH"/>
    <property type="match status" value="1"/>
</dbReference>
<dbReference type="PRINTS" id="PR00785">
    <property type="entry name" value="NCTRNSLOCATR"/>
</dbReference>
<dbReference type="FunFam" id="3.30.450.20:FF:000015">
    <property type="entry name" value="Hypoxia-inducible factor 1-alpha isoform 1"/>
    <property type="match status" value="1"/>
</dbReference>
<organism evidence="13 14">
    <name type="scientific">Dreissena polymorpha</name>
    <name type="common">Zebra mussel</name>
    <name type="synonym">Mytilus polymorpha</name>
    <dbReference type="NCBI Taxonomy" id="45954"/>
    <lineage>
        <taxon>Eukaryota</taxon>
        <taxon>Metazoa</taxon>
        <taxon>Spiralia</taxon>
        <taxon>Lophotrochozoa</taxon>
        <taxon>Mollusca</taxon>
        <taxon>Bivalvia</taxon>
        <taxon>Autobranchia</taxon>
        <taxon>Heteroconchia</taxon>
        <taxon>Euheterodonta</taxon>
        <taxon>Imparidentia</taxon>
        <taxon>Neoheterodontei</taxon>
        <taxon>Myida</taxon>
        <taxon>Dreissenoidea</taxon>
        <taxon>Dreissenidae</taxon>
        <taxon>Dreissena</taxon>
    </lineage>
</organism>
<dbReference type="Pfam" id="PF14598">
    <property type="entry name" value="PAS_11"/>
    <property type="match status" value="1"/>
</dbReference>
<evidence type="ECO:0000256" key="1">
    <source>
        <dbReference type="ARBA" id="ARBA00004123"/>
    </source>
</evidence>
<feature type="compositionally biased region" description="Basic residues" evidence="10">
    <location>
        <begin position="1"/>
        <end position="11"/>
    </location>
</feature>
<dbReference type="InterPro" id="IPR011598">
    <property type="entry name" value="bHLH_dom"/>
</dbReference>
<reference evidence="13" key="1">
    <citation type="journal article" date="2019" name="bioRxiv">
        <title>The Genome of the Zebra Mussel, Dreissena polymorpha: A Resource for Invasive Species Research.</title>
        <authorList>
            <person name="McCartney M.A."/>
            <person name="Auch B."/>
            <person name="Kono T."/>
            <person name="Mallez S."/>
            <person name="Zhang Y."/>
            <person name="Obille A."/>
            <person name="Becker A."/>
            <person name="Abrahante J.E."/>
            <person name="Garbe J."/>
            <person name="Badalamenti J.P."/>
            <person name="Herman A."/>
            <person name="Mangelson H."/>
            <person name="Liachko I."/>
            <person name="Sullivan S."/>
            <person name="Sone E.D."/>
            <person name="Koren S."/>
            <person name="Silverstein K.A.T."/>
            <person name="Beckman K.B."/>
            <person name="Gohl D.M."/>
        </authorList>
    </citation>
    <scope>NUCLEOTIDE SEQUENCE</scope>
    <source>
        <strain evidence="13">Duluth1</strain>
        <tissue evidence="13">Whole animal</tissue>
    </source>
</reference>
<dbReference type="InterPro" id="IPR013767">
    <property type="entry name" value="PAS_fold"/>
</dbReference>
<evidence type="ECO:0000256" key="2">
    <source>
        <dbReference type="ARBA" id="ARBA00022737"/>
    </source>
</evidence>
<dbReference type="GO" id="GO:0005737">
    <property type="term" value="C:cytoplasm"/>
    <property type="evidence" value="ECO:0007669"/>
    <property type="project" value="InterPro"/>
</dbReference>
<evidence type="ECO:0000256" key="3">
    <source>
        <dbReference type="ARBA" id="ARBA00022843"/>
    </source>
</evidence>
<keyword evidence="8" id="KW-0539">Nucleus</keyword>
<gene>
    <name evidence="13" type="ORF">DPMN_093714</name>
</gene>
<accession>A0A9D4R2U0</accession>
<dbReference type="Pfam" id="PF23171">
    <property type="entry name" value="bHLH_HIF1A"/>
    <property type="match status" value="1"/>
</dbReference>
<reference evidence="13" key="2">
    <citation type="submission" date="2020-11" db="EMBL/GenBank/DDBJ databases">
        <authorList>
            <person name="McCartney M.A."/>
            <person name="Auch B."/>
            <person name="Kono T."/>
            <person name="Mallez S."/>
            <person name="Becker A."/>
            <person name="Gohl D.M."/>
            <person name="Silverstein K.A.T."/>
            <person name="Koren S."/>
            <person name="Bechman K.B."/>
            <person name="Herman A."/>
            <person name="Abrahante J.E."/>
            <person name="Garbe J."/>
        </authorList>
    </citation>
    <scope>NUCLEOTIDE SEQUENCE</scope>
    <source>
        <strain evidence="13">Duluth1</strain>
        <tissue evidence="13">Whole animal</tissue>
    </source>
</reference>
<dbReference type="GO" id="GO:0046983">
    <property type="term" value="F:protein dimerization activity"/>
    <property type="evidence" value="ECO:0007669"/>
    <property type="project" value="InterPro"/>
</dbReference>
<evidence type="ECO:0000256" key="4">
    <source>
        <dbReference type="ARBA" id="ARBA00023015"/>
    </source>
</evidence>
<dbReference type="InterPro" id="IPR001067">
    <property type="entry name" value="Nuc_translocat"/>
</dbReference>
<sequence length="464" mass="52638">MGVSNKRRNSEKRKEKSRDAARCRRGKEAEIFSDLASHLPLPMSTIDALDKASIMRLLLSDLKIRTVMNKRPKYEVPDDELELKLDSLYPKALDGFLLILSKDGDLIYVSEGIAHILGLQQIELIGQSIYDYAHACDHEEIQEVLSPRSGEEGMPRTVFIRLKCTLTPKGRSVNLKSATFKVIKLTGKYVADDTVADEIVADGGNDIRIKEEDSDDSCSYSEEGVEGRGEAWVYRPQGVPHFLATAEAIPHPSNIEVPLDRRTFTSRHSMNMRFTDCDERVKRLIGYQAEELIGQTFYGFHHAIDSKMMDKAFRDLFSKGQIRTGQYRFLAKNGGYVWMLTEATVIYNPKSQKPEHVVCVHYVLSHVEQHGRILASSQISVPTAKSEFSRITRKSLTKTNVLKTEEGSSQKPTCQKQPVRQARTRSNVKVEDLFHVPQFSTEAVFAERTAEMDQDFFFPKGIKR</sequence>
<dbReference type="SMART" id="SM00091">
    <property type="entry name" value="PAS"/>
    <property type="match status" value="2"/>
</dbReference>
<evidence type="ECO:0000256" key="7">
    <source>
        <dbReference type="ARBA" id="ARBA00023163"/>
    </source>
</evidence>
<evidence type="ECO:0000256" key="6">
    <source>
        <dbReference type="ARBA" id="ARBA00023159"/>
    </source>
</evidence>
<dbReference type="CDD" id="cd00130">
    <property type="entry name" value="PAS"/>
    <property type="match status" value="2"/>
</dbReference>
<dbReference type="Gene3D" id="3.30.450.20">
    <property type="entry name" value="PAS domain"/>
    <property type="match status" value="2"/>
</dbReference>
<dbReference type="InterPro" id="IPR035965">
    <property type="entry name" value="PAS-like_dom_sf"/>
</dbReference>
<keyword evidence="9" id="KW-0379">Hydroxylation</keyword>
<comment type="subcellular location">
    <subcellularLocation>
        <location evidence="1">Nucleus</location>
    </subcellularLocation>
</comment>
<evidence type="ECO:0000313" key="13">
    <source>
        <dbReference type="EMBL" id="KAH3851235.1"/>
    </source>
</evidence>
<keyword evidence="14" id="KW-1185">Reference proteome</keyword>
<evidence type="ECO:0000259" key="11">
    <source>
        <dbReference type="PROSITE" id="PS50112"/>
    </source>
</evidence>
<dbReference type="SMART" id="SM00086">
    <property type="entry name" value="PAC"/>
    <property type="match status" value="1"/>
</dbReference>
<feature type="domain" description="PAS" evidence="11">
    <location>
        <begin position="278"/>
        <end position="320"/>
    </location>
</feature>
<keyword evidence="3" id="KW-0832">Ubl conjugation</keyword>
<dbReference type="SUPFAM" id="SSF55785">
    <property type="entry name" value="PYP-like sensor domain (PAS domain)"/>
    <property type="match status" value="2"/>
</dbReference>
<keyword evidence="6" id="KW-0010">Activator</keyword>
<feature type="domain" description="BHLH" evidence="12">
    <location>
        <begin position="12"/>
        <end position="65"/>
    </location>
</feature>
<evidence type="ECO:0000256" key="5">
    <source>
        <dbReference type="ARBA" id="ARBA00023125"/>
    </source>
</evidence>
<dbReference type="PANTHER" id="PTHR23043:SF17">
    <property type="entry name" value="PROTEIN SIMILAR"/>
    <property type="match status" value="1"/>
</dbReference>
<dbReference type="GO" id="GO:0005667">
    <property type="term" value="C:transcription regulator complex"/>
    <property type="evidence" value="ECO:0007669"/>
    <property type="project" value="InterPro"/>
</dbReference>
<dbReference type="GO" id="GO:0000977">
    <property type="term" value="F:RNA polymerase II transcription regulatory region sequence-specific DNA binding"/>
    <property type="evidence" value="ECO:0007669"/>
    <property type="project" value="TreeGrafter"/>
</dbReference>
<feature type="non-terminal residue" evidence="13">
    <location>
        <position position="1"/>
    </location>
</feature>
<proteinExistence type="predicted"/>
<comment type="caution">
    <text evidence="13">The sequence shown here is derived from an EMBL/GenBank/DDBJ whole genome shotgun (WGS) entry which is preliminary data.</text>
</comment>
<name>A0A9D4R2U0_DREPO</name>